<name>A0A7N0V7C7_KALFE</name>
<comment type="pathway">
    <text evidence="3">Protein modification; protein ubiquitination.</text>
</comment>
<comment type="subcellular location">
    <subcellularLocation>
        <location evidence="2">Membrane</location>
        <topology evidence="2">Single-pass membrane protein</topology>
    </subcellularLocation>
</comment>
<evidence type="ECO:0000259" key="17">
    <source>
        <dbReference type="PROSITE" id="PS50089"/>
    </source>
</evidence>
<dbReference type="Gene3D" id="3.30.40.10">
    <property type="entry name" value="Zinc/RING finger domain, C3HC4 (zinc finger)"/>
    <property type="match status" value="1"/>
</dbReference>
<accession>A0A7N0V7C7</accession>
<feature type="domain" description="RING-type" evidence="17">
    <location>
        <begin position="147"/>
        <end position="189"/>
    </location>
</feature>
<dbReference type="GO" id="GO:0008270">
    <property type="term" value="F:zinc ion binding"/>
    <property type="evidence" value="ECO:0007669"/>
    <property type="project" value="UniProtKB-KW"/>
</dbReference>
<evidence type="ECO:0000256" key="11">
    <source>
        <dbReference type="ARBA" id="ARBA00022989"/>
    </source>
</evidence>
<evidence type="ECO:0000256" key="7">
    <source>
        <dbReference type="ARBA" id="ARBA00022723"/>
    </source>
</evidence>
<evidence type="ECO:0000256" key="13">
    <source>
        <dbReference type="ARBA" id="ARBA00024209"/>
    </source>
</evidence>
<keyword evidence="10" id="KW-0862">Zinc</keyword>
<dbReference type="InterPro" id="IPR013083">
    <property type="entry name" value="Znf_RING/FYVE/PHD"/>
</dbReference>
<dbReference type="Pfam" id="PF13639">
    <property type="entry name" value="zf-RING_2"/>
    <property type="match status" value="1"/>
</dbReference>
<sequence length="352" mass="38405">MADSDSNSNSSSPWPPYPSYMDCSQRLCSIYCPQWCYVFPPPPQFDLSNEGDRSSSLASDFSPLIIAVVGVLATAFLLITYLTFISKHCRNRRPDRTSVSPEFDDPGDTGFDPSHHRASAGLEESVIKSIAVCKYKKGDGFVEGTECSVCLGEFEDGESLRLLPKCSHAFHIPCIDTWLESHATCPLCRCAIPPVIVAPAPAPQLPNLLSVTTTNTSSHPHHARHDTVLEVRDLEARAEQEAQARHESESIVDIDDKIVAQLQPQPLRRSVSLDSWSRQGRTSIADVLLTGHEDHPDGNAAGSHCSNADAERQISGQDPDGVVTRSVSTGRTTLFKCRHGLDDRHCSSAAPC</sequence>
<evidence type="ECO:0000256" key="5">
    <source>
        <dbReference type="ARBA" id="ARBA00022679"/>
    </source>
</evidence>
<protein>
    <recommendedName>
        <fullName evidence="4">RING-type E3 ubiquitin transferase</fullName>
        <ecNumber evidence="4">2.3.2.27</ecNumber>
    </recommendedName>
</protein>
<reference evidence="18" key="1">
    <citation type="submission" date="2021-01" db="UniProtKB">
        <authorList>
            <consortium name="EnsemblPlants"/>
        </authorList>
    </citation>
    <scope>IDENTIFICATION</scope>
</reference>
<dbReference type="PROSITE" id="PS50089">
    <property type="entry name" value="ZF_RING_2"/>
    <property type="match status" value="1"/>
</dbReference>
<dbReference type="InterPro" id="IPR001841">
    <property type="entry name" value="Znf_RING"/>
</dbReference>
<evidence type="ECO:0000256" key="12">
    <source>
        <dbReference type="ARBA" id="ARBA00023136"/>
    </source>
</evidence>
<feature type="region of interest" description="Disordered" evidence="15">
    <location>
        <begin position="92"/>
        <end position="115"/>
    </location>
</feature>
<dbReference type="SMART" id="SM00184">
    <property type="entry name" value="RING"/>
    <property type="match status" value="1"/>
</dbReference>
<organism evidence="18 19">
    <name type="scientific">Kalanchoe fedtschenkoi</name>
    <name type="common">Lavender scallops</name>
    <name type="synonym">South American air plant</name>
    <dbReference type="NCBI Taxonomy" id="63787"/>
    <lineage>
        <taxon>Eukaryota</taxon>
        <taxon>Viridiplantae</taxon>
        <taxon>Streptophyta</taxon>
        <taxon>Embryophyta</taxon>
        <taxon>Tracheophyta</taxon>
        <taxon>Spermatophyta</taxon>
        <taxon>Magnoliopsida</taxon>
        <taxon>eudicotyledons</taxon>
        <taxon>Gunneridae</taxon>
        <taxon>Pentapetalae</taxon>
        <taxon>Saxifragales</taxon>
        <taxon>Crassulaceae</taxon>
        <taxon>Kalanchoe</taxon>
    </lineage>
</organism>
<feature type="transmembrane region" description="Helical" evidence="16">
    <location>
        <begin position="64"/>
        <end position="84"/>
    </location>
</feature>
<keyword evidence="19" id="KW-1185">Reference proteome</keyword>
<dbReference type="AlphaFoldDB" id="A0A7N0V7C7"/>
<comment type="catalytic activity">
    <reaction evidence="1">
        <text>S-ubiquitinyl-[E2 ubiquitin-conjugating enzyme]-L-cysteine + [acceptor protein]-L-lysine = [E2 ubiquitin-conjugating enzyme]-L-cysteine + N(6)-ubiquitinyl-[acceptor protein]-L-lysine.</text>
        <dbReference type="EC" id="2.3.2.27"/>
    </reaction>
</comment>
<evidence type="ECO:0000256" key="15">
    <source>
        <dbReference type="SAM" id="MobiDB-lite"/>
    </source>
</evidence>
<evidence type="ECO:0000256" key="6">
    <source>
        <dbReference type="ARBA" id="ARBA00022692"/>
    </source>
</evidence>
<evidence type="ECO:0000256" key="2">
    <source>
        <dbReference type="ARBA" id="ARBA00004167"/>
    </source>
</evidence>
<evidence type="ECO:0000256" key="3">
    <source>
        <dbReference type="ARBA" id="ARBA00004906"/>
    </source>
</evidence>
<keyword evidence="5" id="KW-0808">Transferase</keyword>
<dbReference type="CDD" id="cd16461">
    <property type="entry name" value="RING-H2_EL5-like"/>
    <property type="match status" value="1"/>
</dbReference>
<evidence type="ECO:0000313" key="19">
    <source>
        <dbReference type="Proteomes" id="UP000594263"/>
    </source>
</evidence>
<dbReference type="FunFam" id="3.30.40.10:FF:000233">
    <property type="entry name" value="RING-H2 finger protein ATL54"/>
    <property type="match status" value="1"/>
</dbReference>
<dbReference type="PANTHER" id="PTHR46913:SF22">
    <property type="entry name" value="RING-TYPE E3 UBIQUITIN TRANSFERASE"/>
    <property type="match status" value="1"/>
</dbReference>
<dbReference type="GO" id="GO:0016020">
    <property type="term" value="C:membrane"/>
    <property type="evidence" value="ECO:0007669"/>
    <property type="project" value="UniProtKB-SubCell"/>
</dbReference>
<keyword evidence="8 14" id="KW-0863">Zinc-finger</keyword>
<evidence type="ECO:0000256" key="10">
    <source>
        <dbReference type="ARBA" id="ARBA00022833"/>
    </source>
</evidence>
<proteinExistence type="inferred from homology"/>
<keyword evidence="12 16" id="KW-0472">Membrane</keyword>
<keyword evidence="6 16" id="KW-0812">Transmembrane</keyword>
<evidence type="ECO:0000313" key="18">
    <source>
        <dbReference type="EnsemblPlants" id="Kaladp0103s0025.1.v1.1.CDS.1"/>
    </source>
</evidence>
<comment type="similarity">
    <text evidence="13">Belongs to the RING-type zinc finger family. ATL subfamily.</text>
</comment>
<dbReference type="SUPFAM" id="SSF57850">
    <property type="entry name" value="RING/U-box"/>
    <property type="match status" value="1"/>
</dbReference>
<dbReference type="Proteomes" id="UP000594263">
    <property type="component" value="Unplaced"/>
</dbReference>
<evidence type="ECO:0000256" key="16">
    <source>
        <dbReference type="SAM" id="Phobius"/>
    </source>
</evidence>
<dbReference type="GO" id="GO:0061630">
    <property type="term" value="F:ubiquitin protein ligase activity"/>
    <property type="evidence" value="ECO:0007669"/>
    <property type="project" value="UniProtKB-EC"/>
</dbReference>
<keyword evidence="11 16" id="KW-1133">Transmembrane helix</keyword>
<evidence type="ECO:0000256" key="1">
    <source>
        <dbReference type="ARBA" id="ARBA00000900"/>
    </source>
</evidence>
<keyword evidence="9" id="KW-0833">Ubl conjugation pathway</keyword>
<dbReference type="UniPathway" id="UPA00143"/>
<evidence type="ECO:0000256" key="4">
    <source>
        <dbReference type="ARBA" id="ARBA00012483"/>
    </source>
</evidence>
<dbReference type="GO" id="GO:0016567">
    <property type="term" value="P:protein ubiquitination"/>
    <property type="evidence" value="ECO:0007669"/>
    <property type="project" value="UniProtKB-UniPathway"/>
</dbReference>
<evidence type="ECO:0000256" key="9">
    <source>
        <dbReference type="ARBA" id="ARBA00022786"/>
    </source>
</evidence>
<evidence type="ECO:0000256" key="8">
    <source>
        <dbReference type="ARBA" id="ARBA00022771"/>
    </source>
</evidence>
<evidence type="ECO:0000256" key="14">
    <source>
        <dbReference type="PROSITE-ProRule" id="PRU00175"/>
    </source>
</evidence>
<feature type="region of interest" description="Disordered" evidence="15">
    <location>
        <begin position="290"/>
        <end position="326"/>
    </location>
</feature>
<dbReference type="Gramene" id="Kaladp0103s0025.1.v1.1">
    <property type="protein sequence ID" value="Kaladp0103s0025.1.v1.1.CDS.1"/>
    <property type="gene ID" value="Kaladp0103s0025.v1.1"/>
</dbReference>
<keyword evidence="7" id="KW-0479">Metal-binding</keyword>
<dbReference type="PANTHER" id="PTHR46913">
    <property type="entry name" value="RING-H2 FINGER PROTEIN ATL16"/>
    <property type="match status" value="1"/>
</dbReference>
<dbReference type="EC" id="2.3.2.27" evidence="4"/>
<dbReference type="InterPro" id="IPR044600">
    <property type="entry name" value="ATL1/ATL16-like"/>
</dbReference>
<dbReference type="EnsemblPlants" id="Kaladp0103s0025.1.v1.1">
    <property type="protein sequence ID" value="Kaladp0103s0025.1.v1.1.CDS.1"/>
    <property type="gene ID" value="Kaladp0103s0025.v1.1"/>
</dbReference>